<protein>
    <submittedName>
        <fullName evidence="2">YwiC-like family protein</fullName>
    </submittedName>
</protein>
<evidence type="ECO:0000313" key="3">
    <source>
        <dbReference type="Proteomes" id="UP001150259"/>
    </source>
</evidence>
<evidence type="ECO:0000313" key="2">
    <source>
        <dbReference type="EMBL" id="MDC5695641.1"/>
    </source>
</evidence>
<keyword evidence="3" id="KW-1185">Reference proteome</keyword>
<gene>
    <name evidence="2" type="ORF">OO014_00080</name>
</gene>
<keyword evidence="1" id="KW-0812">Transmembrane</keyword>
<keyword evidence="1" id="KW-1133">Transmembrane helix</keyword>
<accession>A0ABT5GD62</accession>
<dbReference type="Proteomes" id="UP001150259">
    <property type="component" value="Unassembled WGS sequence"/>
</dbReference>
<dbReference type="EMBL" id="JAPFQL010000001">
    <property type="protein sequence ID" value="MDC5695641.1"/>
    <property type="molecule type" value="Genomic_DNA"/>
</dbReference>
<feature type="transmembrane region" description="Helical" evidence="1">
    <location>
        <begin position="222"/>
        <end position="240"/>
    </location>
</feature>
<feature type="transmembrane region" description="Helical" evidence="1">
    <location>
        <begin position="40"/>
        <end position="58"/>
    </location>
</feature>
<feature type="transmembrane region" description="Helical" evidence="1">
    <location>
        <begin position="93"/>
        <end position="110"/>
    </location>
</feature>
<name>A0ABT5GD62_9MICO</name>
<reference evidence="2 3" key="1">
    <citation type="submission" date="2022-11" db="EMBL/GenBank/DDBJ databases">
        <title>Anaerobic phenanthrene biodegradation by a DNRA strain PheN6.</title>
        <authorList>
            <person name="Zhang Z."/>
        </authorList>
    </citation>
    <scope>NUCLEOTIDE SEQUENCE [LARGE SCALE GENOMIC DNA]</scope>
    <source>
        <strain evidence="2 3">PheN6</strain>
    </source>
</reference>
<feature type="transmembrane region" description="Helical" evidence="1">
    <location>
        <begin position="147"/>
        <end position="164"/>
    </location>
</feature>
<feature type="transmembrane region" description="Helical" evidence="1">
    <location>
        <begin position="176"/>
        <end position="202"/>
    </location>
</feature>
<feature type="transmembrane region" description="Helical" evidence="1">
    <location>
        <begin position="117"/>
        <end position="135"/>
    </location>
</feature>
<dbReference type="RefSeq" id="WP_272460187.1">
    <property type="nucleotide sequence ID" value="NZ_JAPFQL010000001.1"/>
</dbReference>
<proteinExistence type="predicted"/>
<sequence length="241" mass="25774">MSRTRGPGWVPNQHGAWAMLASPLAVGVLASGPAWVHLPLTAFWFVGYFAFFATSLWLKARRRPRYWPPVRAYGIVAVVSGLATLALEPRLIIWAPLFLLPLGVGLAAAAARHERDLLSGLTTVVGSGLMTVVAYDAGPGTDLSRAWLLALTQFLYFAGTVFYVKSAIRERGNRRFLWLSVGAHAVATVVVLLISPWLALVFLLLTARAAVVPGLGATPKQLGIGEIVATVIVALVALVTV</sequence>
<evidence type="ECO:0000256" key="1">
    <source>
        <dbReference type="SAM" id="Phobius"/>
    </source>
</evidence>
<keyword evidence="1" id="KW-0472">Membrane</keyword>
<dbReference type="InterPro" id="IPR025576">
    <property type="entry name" value="YwiC"/>
</dbReference>
<dbReference type="Pfam" id="PF14256">
    <property type="entry name" value="YwiC"/>
    <property type="match status" value="1"/>
</dbReference>
<comment type="caution">
    <text evidence="2">The sequence shown here is derived from an EMBL/GenBank/DDBJ whole genome shotgun (WGS) entry which is preliminary data.</text>
</comment>
<feature type="transmembrane region" description="Helical" evidence="1">
    <location>
        <begin position="70"/>
        <end position="87"/>
    </location>
</feature>
<organism evidence="2 3">
    <name type="scientific">Intrasporangium calvum</name>
    <dbReference type="NCBI Taxonomy" id="53358"/>
    <lineage>
        <taxon>Bacteria</taxon>
        <taxon>Bacillati</taxon>
        <taxon>Actinomycetota</taxon>
        <taxon>Actinomycetes</taxon>
        <taxon>Micrococcales</taxon>
        <taxon>Intrasporangiaceae</taxon>
        <taxon>Intrasporangium</taxon>
    </lineage>
</organism>